<dbReference type="InterPro" id="IPR046373">
    <property type="entry name" value="Acyl-CoA_Oxase/DH_mid-dom_sf"/>
</dbReference>
<comment type="caution">
    <text evidence="16">The sequence shown here is derived from an EMBL/GenBank/DDBJ whole genome shotgun (WGS) entry which is preliminary data.</text>
</comment>
<dbReference type="Gene3D" id="1.10.540.10">
    <property type="entry name" value="Acyl-CoA dehydrogenase/oxidase, N-terminal domain"/>
    <property type="match status" value="1"/>
</dbReference>
<dbReference type="RefSeq" id="WP_039278160.1">
    <property type="nucleotide sequence ID" value="NZ_JTDI01000001.1"/>
</dbReference>
<dbReference type="Pfam" id="PF09317">
    <property type="entry name" value="ACDH_C"/>
    <property type="match status" value="1"/>
</dbReference>
<dbReference type="InterPro" id="IPR037069">
    <property type="entry name" value="AcylCoA_DH/ox_N_sf"/>
</dbReference>
<evidence type="ECO:0000256" key="8">
    <source>
        <dbReference type="ARBA" id="ARBA00022827"/>
    </source>
</evidence>
<dbReference type="Pfam" id="PF00441">
    <property type="entry name" value="Acyl-CoA_dh_1"/>
    <property type="match status" value="1"/>
</dbReference>
<dbReference type="NCBIfam" id="NF009586">
    <property type="entry name" value="PRK13026.1"/>
    <property type="match status" value="1"/>
</dbReference>
<keyword evidence="8" id="KW-0274">FAD</keyword>
<dbReference type="SUPFAM" id="SSF56645">
    <property type="entry name" value="Acyl-CoA dehydrogenase NM domain-like"/>
    <property type="match status" value="1"/>
</dbReference>
<dbReference type="InterPro" id="IPR009075">
    <property type="entry name" value="AcylCo_DH/oxidase_C"/>
</dbReference>
<evidence type="ECO:0000259" key="14">
    <source>
        <dbReference type="Pfam" id="PF02771"/>
    </source>
</evidence>
<dbReference type="GO" id="GO:0050660">
    <property type="term" value="F:flavin adenine dinucleotide binding"/>
    <property type="evidence" value="ECO:0007669"/>
    <property type="project" value="InterPro"/>
</dbReference>
<dbReference type="UniPathway" id="UPA00659"/>
<evidence type="ECO:0000256" key="2">
    <source>
        <dbReference type="ARBA" id="ARBA00005005"/>
    </source>
</evidence>
<feature type="domain" description="Acyl-CoA dehydrogenase/oxidase N-terminal" evidence="14">
    <location>
        <begin position="82"/>
        <end position="174"/>
    </location>
</feature>
<evidence type="ECO:0000256" key="10">
    <source>
        <dbReference type="ARBA" id="ARBA00047882"/>
    </source>
</evidence>
<dbReference type="EMBL" id="JTDI01000001">
    <property type="protein sequence ID" value="KHK92950.1"/>
    <property type="molecule type" value="Genomic_DNA"/>
</dbReference>
<dbReference type="GO" id="GO:0070991">
    <property type="term" value="F:medium-chain fatty acyl-CoA dehydrogenase activity"/>
    <property type="evidence" value="ECO:0007669"/>
    <property type="project" value="UniProtKB-EC"/>
</dbReference>
<evidence type="ECO:0000259" key="15">
    <source>
        <dbReference type="Pfam" id="PF09317"/>
    </source>
</evidence>
<dbReference type="AlphaFoldDB" id="A0A0B1ZP64"/>
<dbReference type="InterPro" id="IPR036250">
    <property type="entry name" value="AcylCo_DH-like_C"/>
</dbReference>
<comment type="similarity">
    <text evidence="3">Belongs to the acyl-CoA dehydrogenase family.</text>
</comment>
<protein>
    <recommendedName>
        <fullName evidence="6">Acyl-coenzyme A dehydrogenase</fullName>
        <ecNumber evidence="4">1.3.8.7</ecNumber>
        <ecNumber evidence="5">1.3.8.8</ecNumber>
    </recommendedName>
</protein>
<dbReference type="Gene3D" id="1.20.140.10">
    <property type="entry name" value="Butyryl-CoA Dehydrogenase, subunit A, domain 3"/>
    <property type="match status" value="1"/>
</dbReference>
<evidence type="ECO:0000259" key="13">
    <source>
        <dbReference type="Pfam" id="PF00441"/>
    </source>
</evidence>
<dbReference type="GO" id="GO:0005737">
    <property type="term" value="C:cytoplasm"/>
    <property type="evidence" value="ECO:0007669"/>
    <property type="project" value="TreeGrafter"/>
</dbReference>
<dbReference type="EC" id="1.3.8.7" evidence="4"/>
<dbReference type="Proteomes" id="UP000031057">
    <property type="component" value="Unassembled WGS sequence"/>
</dbReference>
<evidence type="ECO:0000256" key="9">
    <source>
        <dbReference type="ARBA" id="ARBA00023002"/>
    </source>
</evidence>
<dbReference type="PANTHER" id="PTHR48083">
    <property type="entry name" value="MEDIUM-CHAIN SPECIFIC ACYL-COA DEHYDROGENASE, MITOCHONDRIAL-RELATED"/>
    <property type="match status" value="1"/>
</dbReference>
<reference evidence="16 17" key="1">
    <citation type="submission" date="2014-10" db="EMBL/GenBank/DDBJ databases">
        <title>Genome sequence of Novosphingobium malaysiense MUSC 273(T).</title>
        <authorList>
            <person name="Lee L.-H."/>
        </authorList>
    </citation>
    <scope>NUCLEOTIDE SEQUENCE [LARGE SCALE GENOMIC DNA]</scope>
    <source>
        <strain evidence="16 17">MUSC 273</strain>
    </source>
</reference>
<accession>A0A0B1ZP64</accession>
<evidence type="ECO:0000313" key="16">
    <source>
        <dbReference type="EMBL" id="KHK92950.1"/>
    </source>
</evidence>
<keyword evidence="7" id="KW-0285">Flavoprotein</keyword>
<feature type="domain" description="Acyl-CoA dehydrogenase C-terminal bacterial-type" evidence="15">
    <location>
        <begin position="457"/>
        <end position="688"/>
    </location>
</feature>
<dbReference type="PANTHER" id="PTHR48083:SF33">
    <property type="entry name" value="ACYL-COENZYME A DEHYDROGENASE"/>
    <property type="match status" value="1"/>
</dbReference>
<evidence type="ECO:0000256" key="3">
    <source>
        <dbReference type="ARBA" id="ARBA00009347"/>
    </source>
</evidence>
<comment type="catalytic activity">
    <reaction evidence="10">
        <text>a medium-chain 2,3-saturated fatty acyl-CoA + oxidized [electron-transfer flavoprotein] + H(+) = a medium-chain (2E)-enoyl-CoA + reduced [electron-transfer flavoprotein]</text>
        <dbReference type="Rhea" id="RHEA:14477"/>
        <dbReference type="Rhea" id="RHEA-COMP:10685"/>
        <dbReference type="Rhea" id="RHEA-COMP:10686"/>
        <dbReference type="ChEBI" id="CHEBI:15378"/>
        <dbReference type="ChEBI" id="CHEBI:57692"/>
        <dbReference type="ChEBI" id="CHEBI:58307"/>
        <dbReference type="ChEBI" id="CHEBI:83723"/>
        <dbReference type="ChEBI" id="CHEBI:83726"/>
        <dbReference type="EC" id="1.3.8.7"/>
    </reaction>
</comment>
<proteinExistence type="inferred from homology"/>
<dbReference type="InterPro" id="IPR050741">
    <property type="entry name" value="Acyl-CoA_dehydrogenase"/>
</dbReference>
<gene>
    <name evidence="16" type="primary">fadE</name>
    <name evidence="16" type="ORF">LK12_00730</name>
</gene>
<dbReference type="EC" id="1.3.8.8" evidence="5"/>
<dbReference type="STRING" id="1348853.LK12_00730"/>
<dbReference type="InterPro" id="IPR009100">
    <property type="entry name" value="AcylCoA_DH/oxidase_NM_dom_sf"/>
</dbReference>
<name>A0A0B1ZP64_9SPHN</name>
<evidence type="ECO:0000256" key="1">
    <source>
        <dbReference type="ARBA" id="ARBA00001974"/>
    </source>
</evidence>
<feature type="region of interest" description="Disordered" evidence="12">
    <location>
        <begin position="723"/>
        <end position="752"/>
    </location>
</feature>
<comment type="cofactor">
    <cofactor evidence="1">
        <name>FAD</name>
        <dbReference type="ChEBI" id="CHEBI:57692"/>
    </cofactor>
</comment>
<dbReference type="GO" id="GO:0004466">
    <property type="term" value="F:long-chain fatty acyl-CoA dehydrogenase activity"/>
    <property type="evidence" value="ECO:0007669"/>
    <property type="project" value="UniProtKB-EC"/>
</dbReference>
<organism evidence="16 17">
    <name type="scientific">Novosphingobium malaysiense</name>
    <dbReference type="NCBI Taxonomy" id="1348853"/>
    <lineage>
        <taxon>Bacteria</taxon>
        <taxon>Pseudomonadati</taxon>
        <taxon>Pseudomonadota</taxon>
        <taxon>Alphaproteobacteria</taxon>
        <taxon>Sphingomonadales</taxon>
        <taxon>Sphingomonadaceae</taxon>
        <taxon>Novosphingobium</taxon>
    </lineage>
</organism>
<comment type="pathway">
    <text evidence="2">Lipid metabolism; fatty acid beta-oxidation.</text>
</comment>
<evidence type="ECO:0000256" key="11">
    <source>
        <dbReference type="ARBA" id="ARBA00049247"/>
    </source>
</evidence>
<evidence type="ECO:0000256" key="12">
    <source>
        <dbReference type="SAM" id="MobiDB-lite"/>
    </source>
</evidence>
<keyword evidence="9" id="KW-0560">Oxidoreductase</keyword>
<dbReference type="NCBIfam" id="NF007000">
    <property type="entry name" value="PRK09463.1"/>
    <property type="match status" value="1"/>
</dbReference>
<dbReference type="InterPro" id="IPR015396">
    <property type="entry name" value="FadE_C"/>
</dbReference>
<dbReference type="InterPro" id="IPR013786">
    <property type="entry name" value="AcylCoA_DH/ox_N"/>
</dbReference>
<dbReference type="Pfam" id="PF02771">
    <property type="entry name" value="Acyl-CoA_dh_N"/>
    <property type="match status" value="1"/>
</dbReference>
<dbReference type="OrthoDB" id="9802447at2"/>
<keyword evidence="17" id="KW-1185">Reference proteome</keyword>
<dbReference type="Gene3D" id="2.40.110.10">
    <property type="entry name" value="Butyryl-CoA Dehydrogenase, subunit A, domain 2"/>
    <property type="match status" value="1"/>
</dbReference>
<evidence type="ECO:0000256" key="4">
    <source>
        <dbReference type="ARBA" id="ARBA00012033"/>
    </source>
</evidence>
<dbReference type="SUPFAM" id="SSF47203">
    <property type="entry name" value="Acyl-CoA dehydrogenase C-terminal domain-like"/>
    <property type="match status" value="1"/>
</dbReference>
<dbReference type="GO" id="GO:0033539">
    <property type="term" value="P:fatty acid beta-oxidation using acyl-CoA dehydrogenase"/>
    <property type="evidence" value="ECO:0007669"/>
    <property type="project" value="InterPro"/>
</dbReference>
<dbReference type="FunFam" id="1.10.540.10:FF:000004">
    <property type="entry name" value="Acyl-CoA dehydrogenase"/>
    <property type="match status" value="1"/>
</dbReference>
<evidence type="ECO:0000256" key="6">
    <source>
        <dbReference type="ARBA" id="ARBA00020144"/>
    </source>
</evidence>
<evidence type="ECO:0000256" key="5">
    <source>
        <dbReference type="ARBA" id="ARBA00012040"/>
    </source>
</evidence>
<feature type="compositionally biased region" description="Basic and acidic residues" evidence="12">
    <location>
        <begin position="731"/>
        <end position="752"/>
    </location>
</feature>
<dbReference type="FunFam" id="1.20.140.10:FF:000009">
    <property type="entry name" value="Acyl-CoA dehydrogenase"/>
    <property type="match status" value="1"/>
</dbReference>
<comment type="catalytic activity">
    <reaction evidence="11">
        <text>a long-chain 2,3-saturated fatty acyl-CoA + oxidized [electron-transfer flavoprotein] + H(+) = a long-chain (2E)-enoyl-CoA + reduced [electron-transfer flavoprotein]</text>
        <dbReference type="Rhea" id="RHEA:17721"/>
        <dbReference type="Rhea" id="RHEA-COMP:10685"/>
        <dbReference type="Rhea" id="RHEA-COMP:10686"/>
        <dbReference type="ChEBI" id="CHEBI:15378"/>
        <dbReference type="ChEBI" id="CHEBI:57692"/>
        <dbReference type="ChEBI" id="CHEBI:58307"/>
        <dbReference type="ChEBI" id="CHEBI:83721"/>
        <dbReference type="ChEBI" id="CHEBI:83727"/>
        <dbReference type="EC" id="1.3.8.8"/>
    </reaction>
</comment>
<feature type="domain" description="Acyl-CoA dehydrogenase/oxidase C-terminal" evidence="13">
    <location>
        <begin position="302"/>
        <end position="449"/>
    </location>
</feature>
<sequence>MLKSLRRRIATRPIFHWARGSLPSLSPTEREAMEAGDVWWDAELFSGAPDWKAMQAMTVPEFTPEEQAFLDGPVAELCDRLDDWRISAIDMDLPPDIWDFLKREKFFGMIIPKAHGGLGFSAYAHSEVVKRISTRSVTAAVTVMVPNSLGPGELLLQFGTDEQKQHWLPRLADGSEIPCFALTSEEAGSDASAMVDSGTVCRRMVDGREQLGISLTFSKRYITLAPIATVLGLAFKLRDPEHLLSDEEDRGITVALIPTDTPNLQHGRRHLPSMQAFQNGPVSGEDVFVPIESIIGGQEQIGQGWKMLMAALAAGRGISLPSLATAAACLGARTTGAYARVREQFGIPVGKFEGVKERLGRLAGTAYLLEAARRFTCAGIDQGHHPSIVSAIMKYHATDRMREAVNDTMDVHGGKTIIDGPLNWFGNVYRSVPVGITVEGANIVTRSLIIFGQGATRDHPYLIDEMAALSSDDEEGLAAFDDVVWKHAAHIMGNLARSMTSAWSGGVFASAPKAGPVKGYYKQMSRYSAALATAAEGALIAIGGGLKRKEAVSARYGDILAELYLLSAVLKRWQDDGCLKEDLPLVEWACETGFSRIEDRFDAIFVNFPVPVLDKVLRAVTLPFRSHPRGPTDECIFACADAILKSGAQRDRVACGVHEGPPDASLSKLEVALDLVEKTQPLRDRRRKLGADALNDAEQQALAAAEEAVAAVIAVDDFDPDELTGVLAGRSKTEEEQKPSPDQPDRKPVPST</sequence>
<evidence type="ECO:0000313" key="17">
    <source>
        <dbReference type="Proteomes" id="UP000031057"/>
    </source>
</evidence>
<evidence type="ECO:0000256" key="7">
    <source>
        <dbReference type="ARBA" id="ARBA00022630"/>
    </source>
</evidence>